<feature type="region of interest" description="Disordered" evidence="1">
    <location>
        <begin position="421"/>
        <end position="461"/>
    </location>
</feature>
<proteinExistence type="predicted"/>
<protein>
    <submittedName>
        <fullName evidence="2">Uncharacterized protein</fullName>
    </submittedName>
</protein>
<feature type="compositionally biased region" description="Basic and acidic residues" evidence="1">
    <location>
        <begin position="423"/>
        <end position="448"/>
    </location>
</feature>
<evidence type="ECO:0000256" key="1">
    <source>
        <dbReference type="SAM" id="MobiDB-lite"/>
    </source>
</evidence>
<evidence type="ECO:0000313" key="3">
    <source>
        <dbReference type="Proteomes" id="UP000032702"/>
    </source>
</evidence>
<sequence>MRRQHQLVAVAPRGDGVIPLLHGGLERIPAFAHRRGHHLQPVRAHLLDVVPLGAVACLEIPPPREAGGGEREGGIRLAADADLGDAGPVVQAVALDGDAHVARGVRDEGVDLRRRRGAVADPVVDRDVRPPVRGDGHGEGASPEVALVPGDGGPGDGPVRAQVIVNPGPLAELAPAGVELIIQRLHGQVAVVAIGAHRENGQRRAALDGQGGGREGLGLEGLFAGSRQPPAGPLAQEDKQGASRQKCVLQGRSRWKDRQPLQKAAAPEWEKSARHWGEVFPKERFENGIAPGARKGTGVGPVVLINNAGCRLLGGEARRGRGSTPDSENPPALRVNGVDRAEVHHRGAAQLACPRAGEDLHVDHPLGPRGGNDVVRLTLVKTDLARGRALVRLGVPGQEILQGQLDGGQCGAGDAQAPLGGEVYRERDGGGLLRRGVDGPRRAREERAGGQQGAEQQEQWSLHDVPLEGRRQGLLSVSVRFSRRHG</sequence>
<gene>
    <name evidence="2" type="ORF">STIAU_8866</name>
</gene>
<evidence type="ECO:0000313" key="2">
    <source>
        <dbReference type="EMBL" id="EAU66397.1"/>
    </source>
</evidence>
<organism evidence="2 3">
    <name type="scientific">Stigmatella aurantiaca (strain DW4/3-1)</name>
    <dbReference type="NCBI Taxonomy" id="378806"/>
    <lineage>
        <taxon>Bacteria</taxon>
        <taxon>Pseudomonadati</taxon>
        <taxon>Myxococcota</taxon>
        <taxon>Myxococcia</taxon>
        <taxon>Myxococcales</taxon>
        <taxon>Cystobacterineae</taxon>
        <taxon>Archangiaceae</taxon>
        <taxon>Stigmatella</taxon>
    </lineage>
</organism>
<name>Q091H9_STIAD</name>
<reference evidence="2 3" key="1">
    <citation type="submission" date="2006-04" db="EMBL/GenBank/DDBJ databases">
        <authorList>
            <person name="Nierman W.C."/>
        </authorList>
    </citation>
    <scope>NUCLEOTIDE SEQUENCE [LARGE SCALE GENOMIC DNA]</scope>
    <source>
        <strain evidence="2 3">DW4/3-1</strain>
    </source>
</reference>
<comment type="caution">
    <text evidence="2">The sequence shown here is derived from an EMBL/GenBank/DDBJ whole genome shotgun (WGS) entry which is preliminary data.</text>
</comment>
<dbReference type="Proteomes" id="UP000032702">
    <property type="component" value="Unassembled WGS sequence"/>
</dbReference>
<accession>Q091H9</accession>
<dbReference type="AlphaFoldDB" id="Q091H9"/>
<dbReference type="EMBL" id="AAMD01000056">
    <property type="protein sequence ID" value="EAU66397.1"/>
    <property type="molecule type" value="Genomic_DNA"/>
</dbReference>